<dbReference type="AlphaFoldDB" id="C7ZQ01"/>
<gene>
    <name evidence="3" type="ORF">NECHADRAFT_89046</name>
</gene>
<feature type="transmembrane region" description="Helical" evidence="2">
    <location>
        <begin position="6"/>
        <end position="29"/>
    </location>
</feature>
<dbReference type="OrthoDB" id="5047890at2759"/>
<feature type="compositionally biased region" description="Basic and acidic residues" evidence="1">
    <location>
        <begin position="220"/>
        <end position="236"/>
    </location>
</feature>
<organism evidence="3 4">
    <name type="scientific">Fusarium vanettenii (strain ATCC MYA-4622 / CBS 123669 / FGSC 9596 / NRRL 45880 / 77-13-4)</name>
    <name type="common">Fusarium solani subsp. pisi</name>
    <dbReference type="NCBI Taxonomy" id="660122"/>
    <lineage>
        <taxon>Eukaryota</taxon>
        <taxon>Fungi</taxon>
        <taxon>Dikarya</taxon>
        <taxon>Ascomycota</taxon>
        <taxon>Pezizomycotina</taxon>
        <taxon>Sordariomycetes</taxon>
        <taxon>Hypocreomycetidae</taxon>
        <taxon>Hypocreales</taxon>
        <taxon>Nectriaceae</taxon>
        <taxon>Fusarium</taxon>
        <taxon>Fusarium solani species complex</taxon>
        <taxon>Fusarium vanettenii</taxon>
    </lineage>
</organism>
<dbReference type="HOGENOM" id="CLU_325183_0_0_1"/>
<name>C7ZQ01_FUSV7</name>
<keyword evidence="2" id="KW-0472">Membrane</keyword>
<dbReference type="EMBL" id="GG698976">
    <property type="protein sequence ID" value="EEU33908.1"/>
    <property type="molecule type" value="Genomic_DNA"/>
</dbReference>
<proteinExistence type="predicted"/>
<dbReference type="eggNOG" id="ENOG502RQ3D">
    <property type="taxonomic scope" value="Eukaryota"/>
</dbReference>
<dbReference type="InParanoid" id="C7ZQ01"/>
<keyword evidence="2" id="KW-0812">Transmembrane</keyword>
<evidence type="ECO:0000256" key="2">
    <source>
        <dbReference type="SAM" id="Phobius"/>
    </source>
</evidence>
<evidence type="ECO:0000256" key="1">
    <source>
        <dbReference type="SAM" id="MobiDB-lite"/>
    </source>
</evidence>
<dbReference type="GeneID" id="9667141"/>
<dbReference type="KEGG" id="nhe:NECHADRAFT_89046"/>
<evidence type="ECO:0000313" key="4">
    <source>
        <dbReference type="Proteomes" id="UP000005206"/>
    </source>
</evidence>
<dbReference type="RefSeq" id="XP_003039621.1">
    <property type="nucleotide sequence ID" value="XM_003039575.1"/>
</dbReference>
<dbReference type="Proteomes" id="UP000005206">
    <property type="component" value="Unassembled WGS sequence"/>
</dbReference>
<evidence type="ECO:0000313" key="3">
    <source>
        <dbReference type="EMBL" id="EEU33908.1"/>
    </source>
</evidence>
<dbReference type="VEuPathDB" id="FungiDB:NECHADRAFT_89046"/>
<keyword evidence="2" id="KW-1133">Transmembrane helix</keyword>
<feature type="region of interest" description="Disordered" evidence="1">
    <location>
        <begin position="209"/>
        <end position="251"/>
    </location>
</feature>
<keyword evidence="4" id="KW-1185">Reference proteome</keyword>
<reference evidence="3 4" key="1">
    <citation type="journal article" date="2009" name="PLoS Genet.">
        <title>The genome of Nectria haematococca: contribution of supernumerary chromosomes to gene expansion.</title>
        <authorList>
            <person name="Coleman J.J."/>
            <person name="Rounsley S.D."/>
            <person name="Rodriguez-Carres M."/>
            <person name="Kuo A."/>
            <person name="Wasmann C.C."/>
            <person name="Grimwood J."/>
            <person name="Schmutz J."/>
            <person name="Taga M."/>
            <person name="White G.J."/>
            <person name="Zhou S."/>
            <person name="Schwartz D.C."/>
            <person name="Freitag M."/>
            <person name="Ma L.J."/>
            <person name="Danchin E.G."/>
            <person name="Henrissat B."/>
            <person name="Coutinho P.M."/>
            <person name="Nelson D.R."/>
            <person name="Straney D."/>
            <person name="Napoli C.A."/>
            <person name="Barker B.M."/>
            <person name="Gribskov M."/>
            <person name="Rep M."/>
            <person name="Kroken S."/>
            <person name="Molnar I."/>
            <person name="Rensing C."/>
            <person name="Kennell J.C."/>
            <person name="Zamora J."/>
            <person name="Farman M.L."/>
            <person name="Selker E.U."/>
            <person name="Salamov A."/>
            <person name="Shapiro H."/>
            <person name="Pangilinan J."/>
            <person name="Lindquist E."/>
            <person name="Lamers C."/>
            <person name="Grigoriev I.V."/>
            <person name="Geiser D.M."/>
            <person name="Covert S.F."/>
            <person name="Temporini E."/>
            <person name="Vanetten H.D."/>
        </authorList>
    </citation>
    <scope>NUCLEOTIDE SEQUENCE [LARGE SCALE GENOMIC DNA]</scope>
    <source>
        <strain evidence="4">ATCC MYA-4622 / CBS 123669 / FGSC 9596 / NRRL 45880 / 77-13-4</strain>
    </source>
</reference>
<sequence>MVNPQVVITLVAGGAAAVVAMAGGFLAWLRTPGLDQTQPKSLLSPASIICHSHEMLAQLQPSAPDKPATLFSILRLDPSKSPFDPADDCAYPYSPNYKAAKRAVTDAWAKTSDSHDGDMREWRDVFSMAAFTLLNDTSRIIYMKNVLPNLIKAKGKGGSDKVLQEFCDKIFLAGFASGFALCLGSITVVERRKHHQVFIAEIPSLDTVSMAPTLRPRPRPSHDNGDDETAPSKEDSPPPSPPPRSIDAEPHPTRGFRVVRCTIGLVNPHTMALDTQNIELCFHDDFVASEDRPLSLHLDHRHLSIYDIPPLLTAPPPPGAIFDLGRVDVIPDNPELVILLERQIRRELAEEMQRRAPETQSIRQRAMHLTHIGGNFIEANRGHIVTILRLLLGVLVLTLIQYAYLSETSEPTTSPVPLVPLVNYITSAVLDTTQLTPIIFFSPFFSPTITNGSINSTDNPEEVISKSYILDQTWHMTEHLCWDFLHKRFSAEEFRRYTASDQSFTARHRLLKPGLWEYAGIRWRNVSETWARGNKLYTKARWEWPSLAVDVFVAWTRDMEFFIRPAAAYLEYVDVTSASSMFIAPETGSPNATTYPRNLIARAALPKEIPPEVRDILDAYRDYMARRNFLSLSCEFLQDCAAPLPDSASSHQVVHPSCQLCRASDCSSEAMIKNLEEWSATARARNLPWSDLAGFHRPRAETRMAEYFWPNKTEVPLLFNQAMMLAQLKDVMSQVVETVEVVKHADQKIQDKGIFARIKDRVQGEPVLPDPEGDMKQLKEMLQVRFWHQLRDAVQGVQAVSGICDELSTLSSLVNKLYSPANWIIEEGKSTVMLQKMAHPKDQAKALKNLLSEMDRRLGVLDGYYQLWAQAEKKQDEKYLAEWWSGE</sequence>
<accession>C7ZQ01</accession>
<protein>
    <submittedName>
        <fullName evidence="3">Uncharacterized protein</fullName>
    </submittedName>
</protein>